<dbReference type="InterPro" id="IPR012779">
    <property type="entry name" value="Peptidase_M1_pepN"/>
</dbReference>
<dbReference type="FunFam" id="2.60.40.1840:FF:000001">
    <property type="entry name" value="Aminopeptidase N"/>
    <property type="match status" value="1"/>
</dbReference>
<dbReference type="InterPro" id="IPR037144">
    <property type="entry name" value="Peptidase_M1_pepN_C_sf"/>
</dbReference>
<evidence type="ECO:0000256" key="5">
    <source>
        <dbReference type="ARBA" id="ARBA00015611"/>
    </source>
</evidence>
<comment type="cofactor">
    <cofactor evidence="2">
        <name>Zn(2+)</name>
        <dbReference type="ChEBI" id="CHEBI:29105"/>
    </cofactor>
</comment>
<dbReference type="NCBIfam" id="TIGR02414">
    <property type="entry name" value="pepN_proteo"/>
    <property type="match status" value="1"/>
</dbReference>
<accession>A0A8J7ISW4</accession>
<evidence type="ECO:0000256" key="11">
    <source>
        <dbReference type="ARBA" id="ARBA00023049"/>
    </source>
</evidence>
<dbReference type="FunFam" id="3.30.2010.30:FF:000002">
    <property type="entry name" value="Putative aminopeptidase N"/>
    <property type="match status" value="1"/>
</dbReference>
<sequence length="881" mass="99575">MSHTHAHVEIRREDYTPPDYLIETVELRFELDAETTLVSSRLALHANPDRVGRAPELRLDGEELKLISLQLDGVELAPERYRVEEKHLVIPDPPERFILEAVTEISPARNTALSGLYVSGPMLCTQCEAEGFRRITYFLDRPDVMAVYRVTLVAPKSKAPVLLANGNRIETGELPDGRHYATWLDPFKKPSYLFAVVAGDLVALNDRFTTMSGRKINLELYVEQKNLGKCDHAMASLKRAMRWDEEKFGREYDLDTYMIVAVDDFNMGAMENKGLNVFNSRYVLASPETATDDDYQAIEEVIGHEYFHNWTGNRITCRDWFQLSLKEGLTIYRDQEFSADMQSRPVKRITDVRLLRSSQFAEDAGPLAHPVRPDAYLEINNFYSMTVYHKGGEVIRMLATLLGPDGFRKGMDLYFERHDGQAVRVDEFVQAMADAGGRDLGQFMRWYDQAGTPVLTVTDHYDAATRSYQLIVEQSCPATPNQPEKKPFHLPLAMGLLDRQGRELPLRLSGETGGDSRSRVLELREAQETFTFTGVPEKPVPSLLRNYSAPVKLRYDYTEEELVLLMTHDSDPFVRWEAGQVRAGQVILDLVADRQQGRGMALEDSFVAAFRTLLTDAKQDRAFLAEALTLPAESYLAEQMEVIDPDAIFEAREFVRATLGTRLAAEFQQTRAACAPSGPYRPDDGLSGCRRLRNLCLSYLMAPGSQPAIDAAFGQFRSADNMTDSIGALMPLAGCDCPERGEALRMFYEKWKGDRGVVDKWFTLQATSRLPGTLSEVIALLDHPDFEFTNPNRVRSLVGAFSQSNQVRFHDASGAGYRFLADQILKLNTINPQIAARMVTPFSRWRRFDAKRQEMMKKELERILAEPGLAKDVYEIAAKSV</sequence>
<keyword evidence="7" id="KW-0645">Protease</keyword>
<dbReference type="CDD" id="cd09600">
    <property type="entry name" value="M1_APN"/>
    <property type="match status" value="1"/>
</dbReference>
<comment type="function">
    <text evidence="13">Aminopeptidase N is involved in the degradation of intracellular peptides generated by protein breakdown during normal growth as well as in response to nutrient starvation.</text>
</comment>
<dbReference type="InterPro" id="IPR035414">
    <property type="entry name" value="Peptidase_M1_pepN_Ig-like"/>
</dbReference>
<evidence type="ECO:0000256" key="1">
    <source>
        <dbReference type="ARBA" id="ARBA00000098"/>
    </source>
</evidence>
<dbReference type="SUPFAM" id="SSF63737">
    <property type="entry name" value="Leukotriene A4 hydrolase N-terminal domain"/>
    <property type="match status" value="1"/>
</dbReference>
<feature type="domain" description="Peptidase M1 alanyl aminopeptidase C-terminal" evidence="16">
    <location>
        <begin position="560"/>
        <end position="880"/>
    </location>
</feature>
<dbReference type="Gene3D" id="2.60.40.1730">
    <property type="entry name" value="tricorn interacting facor f3 domain"/>
    <property type="match status" value="1"/>
</dbReference>
<comment type="similarity">
    <text evidence="3">Belongs to the peptidase M1 family.</text>
</comment>
<keyword evidence="8" id="KW-0479">Metal-binding</keyword>
<evidence type="ECO:0000256" key="12">
    <source>
        <dbReference type="ARBA" id="ARBA00029840"/>
    </source>
</evidence>
<evidence type="ECO:0000256" key="4">
    <source>
        <dbReference type="ARBA" id="ARBA00012564"/>
    </source>
</evidence>
<dbReference type="PANTHER" id="PTHR46322:SF1">
    <property type="entry name" value="PUROMYCIN-SENSITIVE AMINOPEPTIDASE"/>
    <property type="match status" value="1"/>
</dbReference>
<dbReference type="FunFam" id="2.60.40.1730:FF:000005">
    <property type="entry name" value="Aminopeptidase N"/>
    <property type="match status" value="1"/>
</dbReference>
<keyword evidence="6 18" id="KW-0031">Aminopeptidase</keyword>
<evidence type="ECO:0000256" key="3">
    <source>
        <dbReference type="ARBA" id="ARBA00010136"/>
    </source>
</evidence>
<dbReference type="EMBL" id="JAEMHM010000014">
    <property type="protein sequence ID" value="MBJ6726469.1"/>
    <property type="molecule type" value="Genomic_DNA"/>
</dbReference>
<dbReference type="GO" id="GO:0016285">
    <property type="term" value="F:alanyl aminopeptidase activity"/>
    <property type="evidence" value="ECO:0007669"/>
    <property type="project" value="UniProtKB-EC"/>
</dbReference>
<evidence type="ECO:0000256" key="6">
    <source>
        <dbReference type="ARBA" id="ARBA00022438"/>
    </source>
</evidence>
<dbReference type="InterPro" id="IPR014782">
    <property type="entry name" value="Peptidase_M1_dom"/>
</dbReference>
<feature type="domain" description="Peptidase M1 membrane alanine aminopeptidase" evidence="14">
    <location>
        <begin position="233"/>
        <end position="446"/>
    </location>
</feature>
<dbReference type="InterPro" id="IPR027268">
    <property type="entry name" value="Peptidase_M4/M1_CTD_sf"/>
</dbReference>
<evidence type="ECO:0000256" key="8">
    <source>
        <dbReference type="ARBA" id="ARBA00022723"/>
    </source>
</evidence>
<evidence type="ECO:0000256" key="7">
    <source>
        <dbReference type="ARBA" id="ARBA00022670"/>
    </source>
</evidence>
<reference evidence="18" key="1">
    <citation type="submission" date="2020-12" db="EMBL/GenBank/DDBJ databases">
        <title>Geomonas sp. Red875, isolated from river sediment.</title>
        <authorList>
            <person name="Xu Z."/>
            <person name="Zhang Z."/>
            <person name="Masuda Y."/>
            <person name="Itoh H."/>
            <person name="Senoo K."/>
        </authorList>
    </citation>
    <scope>NUCLEOTIDE SEQUENCE</scope>
    <source>
        <strain evidence="18">Red875</strain>
    </source>
</reference>
<dbReference type="InterPro" id="IPR001930">
    <property type="entry name" value="Peptidase_M1"/>
</dbReference>
<dbReference type="Gene3D" id="1.25.50.10">
    <property type="entry name" value="Peptidase M1, alanyl aminopeptidase, C-terminal domain"/>
    <property type="match status" value="1"/>
</dbReference>
<keyword evidence="11" id="KW-0482">Metalloprotease</keyword>
<dbReference type="Proteomes" id="UP000636888">
    <property type="component" value="Unassembled WGS sequence"/>
</dbReference>
<name>A0A8J7ISW4_9BACT</name>
<organism evidence="18 19">
    <name type="scientific">Geomesophilobacter sediminis</name>
    <dbReference type="NCBI Taxonomy" id="2798584"/>
    <lineage>
        <taxon>Bacteria</taxon>
        <taxon>Pseudomonadati</taxon>
        <taxon>Thermodesulfobacteriota</taxon>
        <taxon>Desulfuromonadia</taxon>
        <taxon>Geobacterales</taxon>
        <taxon>Geobacteraceae</taxon>
        <taxon>Geomesophilobacter</taxon>
    </lineage>
</organism>
<evidence type="ECO:0000256" key="13">
    <source>
        <dbReference type="ARBA" id="ARBA00059739"/>
    </source>
</evidence>
<dbReference type="Pfam" id="PF17432">
    <property type="entry name" value="DUF3458_C"/>
    <property type="match status" value="1"/>
</dbReference>
<dbReference type="EC" id="3.4.11.2" evidence="4"/>
<dbReference type="RefSeq" id="WP_199385384.1">
    <property type="nucleotide sequence ID" value="NZ_JAEMHM010000014.1"/>
</dbReference>
<dbReference type="Gene3D" id="1.10.390.10">
    <property type="entry name" value="Neutral Protease Domain 2"/>
    <property type="match status" value="1"/>
</dbReference>
<evidence type="ECO:0000259" key="17">
    <source>
        <dbReference type="Pfam" id="PF17900"/>
    </source>
</evidence>
<dbReference type="Pfam" id="PF17900">
    <property type="entry name" value="Peptidase_M1_N"/>
    <property type="match status" value="1"/>
</dbReference>
<evidence type="ECO:0000259" key="16">
    <source>
        <dbReference type="Pfam" id="PF17432"/>
    </source>
</evidence>
<dbReference type="Pfam" id="PF01433">
    <property type="entry name" value="Peptidase_M1"/>
    <property type="match status" value="1"/>
</dbReference>
<dbReference type="InterPro" id="IPR045357">
    <property type="entry name" value="Aminopeptidase_N-like_N"/>
</dbReference>
<protein>
    <recommendedName>
        <fullName evidence="5">Aminopeptidase N</fullName>
        <ecNumber evidence="4">3.4.11.2</ecNumber>
    </recommendedName>
    <alternativeName>
        <fullName evidence="12">Alpha-aminoacylpeptide hydrolase</fullName>
    </alternativeName>
</protein>
<evidence type="ECO:0000256" key="9">
    <source>
        <dbReference type="ARBA" id="ARBA00022801"/>
    </source>
</evidence>
<comment type="catalytic activity">
    <reaction evidence="1">
        <text>Release of an N-terminal amino acid, Xaa-|-Yaa- from a peptide, amide or arylamide. Xaa is preferably Ala, but may be most amino acids including Pro (slow action). When a terminal hydrophobic residue is followed by a prolyl residue, the two may be released as an intact Xaa-Pro dipeptide.</text>
        <dbReference type="EC" id="3.4.11.2"/>
    </reaction>
</comment>
<evidence type="ECO:0000256" key="10">
    <source>
        <dbReference type="ARBA" id="ARBA00022833"/>
    </source>
</evidence>
<keyword evidence="9 18" id="KW-0378">Hydrolase</keyword>
<dbReference type="Gene3D" id="2.60.40.1840">
    <property type="match status" value="1"/>
</dbReference>
<dbReference type="FunFam" id="1.10.390.10:FF:000002">
    <property type="entry name" value="Aminopeptidase N"/>
    <property type="match status" value="1"/>
</dbReference>
<evidence type="ECO:0000259" key="15">
    <source>
        <dbReference type="Pfam" id="PF11940"/>
    </source>
</evidence>
<feature type="domain" description="Aminopeptidase N-like N-terminal" evidence="17">
    <location>
        <begin position="120"/>
        <end position="193"/>
    </location>
</feature>
<dbReference type="GO" id="GO:0006508">
    <property type="term" value="P:proteolysis"/>
    <property type="evidence" value="ECO:0007669"/>
    <property type="project" value="UniProtKB-KW"/>
</dbReference>
<dbReference type="InterPro" id="IPR042097">
    <property type="entry name" value="Aminopeptidase_N-like_N_sf"/>
</dbReference>
<dbReference type="InterPro" id="IPR024601">
    <property type="entry name" value="Peptidase_M1_pepN_C"/>
</dbReference>
<dbReference type="Gene3D" id="3.30.2010.30">
    <property type="match status" value="1"/>
</dbReference>
<dbReference type="GO" id="GO:0008237">
    <property type="term" value="F:metallopeptidase activity"/>
    <property type="evidence" value="ECO:0007669"/>
    <property type="project" value="UniProtKB-KW"/>
</dbReference>
<dbReference type="PANTHER" id="PTHR46322">
    <property type="entry name" value="PUROMYCIN-SENSITIVE AMINOPEPTIDASE"/>
    <property type="match status" value="1"/>
</dbReference>
<evidence type="ECO:0000259" key="14">
    <source>
        <dbReference type="Pfam" id="PF01433"/>
    </source>
</evidence>
<feature type="domain" description="Peptidase M1 alanyl aminopeptidase Ig-like fold" evidence="15">
    <location>
        <begin position="451"/>
        <end position="556"/>
    </location>
</feature>
<comment type="caution">
    <text evidence="18">The sequence shown here is derived from an EMBL/GenBank/DDBJ whole genome shotgun (WGS) entry which is preliminary data.</text>
</comment>
<evidence type="ECO:0000256" key="2">
    <source>
        <dbReference type="ARBA" id="ARBA00001947"/>
    </source>
</evidence>
<dbReference type="Pfam" id="PF11940">
    <property type="entry name" value="DUF3458"/>
    <property type="match status" value="1"/>
</dbReference>
<dbReference type="InterPro" id="IPR038438">
    <property type="entry name" value="PepN_Ig-like_sf"/>
</dbReference>
<evidence type="ECO:0000313" key="19">
    <source>
        <dbReference type="Proteomes" id="UP000636888"/>
    </source>
</evidence>
<dbReference type="AlphaFoldDB" id="A0A8J7ISW4"/>
<evidence type="ECO:0000313" key="18">
    <source>
        <dbReference type="EMBL" id="MBJ6726469.1"/>
    </source>
</evidence>
<keyword evidence="19" id="KW-1185">Reference proteome</keyword>
<proteinExistence type="inferred from homology"/>
<dbReference type="PRINTS" id="PR00756">
    <property type="entry name" value="ALADIPTASE"/>
</dbReference>
<gene>
    <name evidence="18" type="primary">pepN</name>
    <name evidence="18" type="ORF">JFN93_17295</name>
</gene>
<keyword evidence="10" id="KW-0862">Zinc</keyword>
<dbReference type="GO" id="GO:0008270">
    <property type="term" value="F:zinc ion binding"/>
    <property type="evidence" value="ECO:0007669"/>
    <property type="project" value="InterPro"/>
</dbReference>
<dbReference type="SUPFAM" id="SSF55486">
    <property type="entry name" value="Metalloproteases ('zincins'), catalytic domain"/>
    <property type="match status" value="1"/>
</dbReference>